<name>A0A3B1D5L0_9ZZZZ</name>
<keyword evidence="1" id="KW-0472">Membrane</keyword>
<keyword evidence="1" id="KW-0812">Transmembrane</keyword>
<sequence>MFSWISIVLNAFYNSSGFIKTKKSSSSAGEPSSLQLNLWQRFQNDDRSSLSGTSMCFGLLLVAAILLLRVM</sequence>
<dbReference type="AlphaFoldDB" id="A0A3B1D5L0"/>
<gene>
    <name evidence="2" type="ORF">MNBD_PLANCTO02-253</name>
</gene>
<feature type="transmembrane region" description="Helical" evidence="1">
    <location>
        <begin position="49"/>
        <end position="68"/>
    </location>
</feature>
<proteinExistence type="predicted"/>
<protein>
    <submittedName>
        <fullName evidence="2">Uncharacterized protein</fullName>
    </submittedName>
</protein>
<keyword evidence="1" id="KW-1133">Transmembrane helix</keyword>
<evidence type="ECO:0000256" key="1">
    <source>
        <dbReference type="SAM" id="Phobius"/>
    </source>
</evidence>
<dbReference type="EMBL" id="UOGL01000168">
    <property type="protein sequence ID" value="VAX38186.1"/>
    <property type="molecule type" value="Genomic_DNA"/>
</dbReference>
<reference evidence="2" key="1">
    <citation type="submission" date="2018-06" db="EMBL/GenBank/DDBJ databases">
        <authorList>
            <person name="Zhirakovskaya E."/>
        </authorList>
    </citation>
    <scope>NUCLEOTIDE SEQUENCE</scope>
</reference>
<accession>A0A3B1D5L0</accession>
<organism evidence="2">
    <name type="scientific">hydrothermal vent metagenome</name>
    <dbReference type="NCBI Taxonomy" id="652676"/>
    <lineage>
        <taxon>unclassified sequences</taxon>
        <taxon>metagenomes</taxon>
        <taxon>ecological metagenomes</taxon>
    </lineage>
</organism>
<evidence type="ECO:0000313" key="2">
    <source>
        <dbReference type="EMBL" id="VAX38186.1"/>
    </source>
</evidence>